<dbReference type="Gene3D" id="3.40.630.30">
    <property type="match status" value="1"/>
</dbReference>
<proteinExistence type="predicted"/>
<dbReference type="SUPFAM" id="SSF55729">
    <property type="entry name" value="Acyl-CoA N-acyltransferases (Nat)"/>
    <property type="match status" value="1"/>
</dbReference>
<keyword evidence="3" id="KW-1185">Reference proteome</keyword>
<dbReference type="PROSITE" id="PS51186">
    <property type="entry name" value="GNAT"/>
    <property type="match status" value="1"/>
</dbReference>
<name>A0ABT9ZM62_9BACI</name>
<evidence type="ECO:0000313" key="2">
    <source>
        <dbReference type="EMBL" id="MDQ0232608.1"/>
    </source>
</evidence>
<dbReference type="Proteomes" id="UP001234495">
    <property type="component" value="Unassembled WGS sequence"/>
</dbReference>
<dbReference type="Pfam" id="PF00583">
    <property type="entry name" value="Acetyltransf_1"/>
    <property type="match status" value="1"/>
</dbReference>
<protein>
    <submittedName>
        <fullName evidence="2">Acetyltransferase</fullName>
    </submittedName>
</protein>
<gene>
    <name evidence="2" type="ORF">J2S19_003930</name>
</gene>
<dbReference type="CDD" id="cd04301">
    <property type="entry name" value="NAT_SF"/>
    <property type="match status" value="1"/>
</dbReference>
<organism evidence="2 3">
    <name type="scientific">Metabacillus malikii</name>
    <dbReference type="NCBI Taxonomy" id="1504265"/>
    <lineage>
        <taxon>Bacteria</taxon>
        <taxon>Bacillati</taxon>
        <taxon>Bacillota</taxon>
        <taxon>Bacilli</taxon>
        <taxon>Bacillales</taxon>
        <taxon>Bacillaceae</taxon>
        <taxon>Metabacillus</taxon>
    </lineage>
</organism>
<sequence length="178" mass="20688">MKTNNVDVIQISIEDKHILKNLYPLYLHDLSQYTVEDIDNNGQYDIDFLDDFWEKEGLIPYLIKAEGSIVGFILVQTGAYAPPTGEDFYVSEFFILRKYRRKGIGKKVIKEFFNLFSGTYLLGQLPNNIPAIQFWKSVFRTFNIEFEEFKNMELGSPYFISDSMSIINKSYSTKGARV</sequence>
<comment type="caution">
    <text evidence="2">The sequence shown here is derived from an EMBL/GenBank/DDBJ whole genome shotgun (WGS) entry which is preliminary data.</text>
</comment>
<evidence type="ECO:0000259" key="1">
    <source>
        <dbReference type="PROSITE" id="PS51186"/>
    </source>
</evidence>
<feature type="domain" description="N-acetyltransferase" evidence="1">
    <location>
        <begin position="20"/>
        <end position="165"/>
    </location>
</feature>
<dbReference type="InterPro" id="IPR000182">
    <property type="entry name" value="GNAT_dom"/>
</dbReference>
<reference evidence="2 3" key="1">
    <citation type="submission" date="2023-07" db="EMBL/GenBank/DDBJ databases">
        <title>Genomic Encyclopedia of Type Strains, Phase IV (KMG-IV): sequencing the most valuable type-strain genomes for metagenomic binning, comparative biology and taxonomic classification.</title>
        <authorList>
            <person name="Goeker M."/>
        </authorList>
    </citation>
    <scope>NUCLEOTIDE SEQUENCE [LARGE SCALE GENOMIC DNA]</scope>
    <source>
        <strain evidence="2 3">DSM 29005</strain>
    </source>
</reference>
<evidence type="ECO:0000313" key="3">
    <source>
        <dbReference type="Proteomes" id="UP001234495"/>
    </source>
</evidence>
<dbReference type="RefSeq" id="WP_307344766.1">
    <property type="nucleotide sequence ID" value="NZ_JAUSUD010000023.1"/>
</dbReference>
<dbReference type="EMBL" id="JAUSUD010000023">
    <property type="protein sequence ID" value="MDQ0232608.1"/>
    <property type="molecule type" value="Genomic_DNA"/>
</dbReference>
<accession>A0ABT9ZM62</accession>
<dbReference type="InterPro" id="IPR016181">
    <property type="entry name" value="Acyl_CoA_acyltransferase"/>
</dbReference>